<feature type="signal peptide" evidence="2">
    <location>
        <begin position="1"/>
        <end position="25"/>
    </location>
</feature>
<gene>
    <name evidence="4" type="ORF">ACFS5P_13635</name>
</gene>
<dbReference type="NCBIfam" id="TIGR02909">
    <property type="entry name" value="spore_YkwD"/>
    <property type="match status" value="1"/>
</dbReference>
<dbReference type="EMBL" id="JBHUPG010000027">
    <property type="protein sequence ID" value="MFD2912922.1"/>
    <property type="molecule type" value="Genomic_DNA"/>
</dbReference>
<accession>A0ABW5ZJ83</accession>
<dbReference type="InterPro" id="IPR035940">
    <property type="entry name" value="CAP_sf"/>
</dbReference>
<dbReference type="SUPFAM" id="SSF55797">
    <property type="entry name" value="PR-1-like"/>
    <property type="match status" value="1"/>
</dbReference>
<evidence type="ECO:0000313" key="4">
    <source>
        <dbReference type="EMBL" id="MFD2912922.1"/>
    </source>
</evidence>
<dbReference type="PANTHER" id="PTHR31157:SF1">
    <property type="entry name" value="SCP DOMAIN-CONTAINING PROTEIN"/>
    <property type="match status" value="1"/>
</dbReference>
<comment type="caution">
    <text evidence="4">The sequence shown here is derived from an EMBL/GenBank/DDBJ whole genome shotgun (WGS) entry which is preliminary data.</text>
</comment>
<feature type="compositionally biased region" description="Basic and acidic residues" evidence="1">
    <location>
        <begin position="52"/>
        <end position="61"/>
    </location>
</feature>
<name>A0ABW5ZJ83_9BACL</name>
<organism evidence="4 5">
    <name type="scientific">Jeotgalibacillus terrae</name>
    <dbReference type="NCBI Taxonomy" id="587735"/>
    <lineage>
        <taxon>Bacteria</taxon>
        <taxon>Bacillati</taxon>
        <taxon>Bacillota</taxon>
        <taxon>Bacilli</taxon>
        <taxon>Bacillales</taxon>
        <taxon>Caryophanaceae</taxon>
        <taxon>Jeotgalibacillus</taxon>
    </lineage>
</organism>
<keyword evidence="5" id="KW-1185">Reference proteome</keyword>
<dbReference type="Gene3D" id="3.40.33.10">
    <property type="entry name" value="CAP"/>
    <property type="match status" value="1"/>
</dbReference>
<evidence type="ECO:0000259" key="3">
    <source>
        <dbReference type="Pfam" id="PF00188"/>
    </source>
</evidence>
<dbReference type="InterPro" id="IPR014044">
    <property type="entry name" value="CAP_dom"/>
</dbReference>
<dbReference type="Pfam" id="PF00188">
    <property type="entry name" value="CAP"/>
    <property type="match status" value="1"/>
</dbReference>
<feature type="domain" description="SCP" evidence="3">
    <location>
        <begin position="140"/>
        <end position="252"/>
    </location>
</feature>
<sequence>MFGKVLASAAIVFALVTPATGTASANWEKNFYQDCFEYFIKQNDIKIQYKSPEKTVEKETESSAEPAPSENPSPADTQSVQPEQPAQENKAAEPVTQPEEVTVTEPAPQPEEVKEPETASEAPGSEQPQELGSFEAQVIELTNQERSKAGLPALSADVELSAVAEEKSADMARNQYFSHTSPTYGSPFDMMKSYGIDYRSAGENIAMGQQTPQQVVDAWMNSEGHRQNILSTSYTHIGVGYVENGNYWTQMFIGK</sequence>
<feature type="chain" id="PRO_5047423727" evidence="2">
    <location>
        <begin position="26"/>
        <end position="255"/>
    </location>
</feature>
<feature type="compositionally biased region" description="Polar residues" evidence="1">
    <location>
        <begin position="76"/>
        <end position="87"/>
    </location>
</feature>
<dbReference type="PANTHER" id="PTHR31157">
    <property type="entry name" value="SCP DOMAIN-CONTAINING PROTEIN"/>
    <property type="match status" value="1"/>
</dbReference>
<feature type="region of interest" description="Disordered" evidence="1">
    <location>
        <begin position="52"/>
        <end position="129"/>
    </location>
</feature>
<evidence type="ECO:0000313" key="5">
    <source>
        <dbReference type="Proteomes" id="UP001597561"/>
    </source>
</evidence>
<dbReference type="RefSeq" id="WP_204727624.1">
    <property type="nucleotide sequence ID" value="NZ_JAFBDK010000001.1"/>
</dbReference>
<dbReference type="Proteomes" id="UP001597561">
    <property type="component" value="Unassembled WGS sequence"/>
</dbReference>
<evidence type="ECO:0000256" key="1">
    <source>
        <dbReference type="SAM" id="MobiDB-lite"/>
    </source>
</evidence>
<proteinExistence type="predicted"/>
<evidence type="ECO:0000256" key="2">
    <source>
        <dbReference type="SAM" id="SignalP"/>
    </source>
</evidence>
<feature type="compositionally biased region" description="Low complexity" evidence="1">
    <location>
        <begin position="63"/>
        <end position="75"/>
    </location>
</feature>
<protein>
    <submittedName>
        <fullName evidence="4">CAP domain-containing protein</fullName>
    </submittedName>
</protein>
<reference evidence="5" key="1">
    <citation type="journal article" date="2019" name="Int. J. Syst. Evol. Microbiol.">
        <title>The Global Catalogue of Microorganisms (GCM) 10K type strain sequencing project: providing services to taxonomists for standard genome sequencing and annotation.</title>
        <authorList>
            <consortium name="The Broad Institute Genomics Platform"/>
            <consortium name="The Broad Institute Genome Sequencing Center for Infectious Disease"/>
            <person name="Wu L."/>
            <person name="Ma J."/>
        </authorList>
    </citation>
    <scope>NUCLEOTIDE SEQUENCE [LARGE SCALE GENOMIC DNA]</scope>
    <source>
        <strain evidence="5">KCTC 13528</strain>
    </source>
</reference>
<keyword evidence="2" id="KW-0732">Signal</keyword>
<dbReference type="CDD" id="cd05379">
    <property type="entry name" value="CAP_bacterial"/>
    <property type="match status" value="1"/>
</dbReference>
<dbReference type="InterPro" id="IPR014258">
    <property type="entry name" value="CAP_domain_YkwD-like"/>
</dbReference>